<evidence type="ECO:0000313" key="1">
    <source>
        <dbReference type="EMBL" id="BAJ29367.1"/>
    </source>
</evidence>
<proteinExistence type="predicted"/>
<evidence type="ECO:0000313" key="2">
    <source>
        <dbReference type="Proteomes" id="UP000007076"/>
    </source>
</evidence>
<dbReference type="EMBL" id="AP010968">
    <property type="protein sequence ID" value="BAJ29367.1"/>
    <property type="molecule type" value="Genomic_DNA"/>
</dbReference>
<name>E4NDT6_KITSK</name>
<accession>E4NDT6</accession>
<sequence>MGCLAKESSLLARAEKSDSADGVGALLDELREADDIGHAELTGIVFSNNDPGVAGLSAALSAARVVTFYSCSAGGYHHAKYPTVGAVPDRARAELLVDLIRKSGCGVGQSDGRWYIYGRSVWQTHALAKSIVDSRELFDVLPAPAWTEGLQEVLDD</sequence>
<gene>
    <name evidence="1" type="ordered locus">KSE_35620</name>
</gene>
<organism evidence="1 2">
    <name type="scientific">Kitasatospora setae (strain ATCC 33774 / DSM 43861 / JCM 3304 / KCC A-0304 / NBRC 14216 / KM-6054)</name>
    <name type="common">Streptomyces setae</name>
    <dbReference type="NCBI Taxonomy" id="452652"/>
    <lineage>
        <taxon>Bacteria</taxon>
        <taxon>Bacillati</taxon>
        <taxon>Actinomycetota</taxon>
        <taxon>Actinomycetes</taxon>
        <taxon>Kitasatosporales</taxon>
        <taxon>Streptomycetaceae</taxon>
        <taxon>Kitasatospora</taxon>
    </lineage>
</organism>
<dbReference type="PATRIC" id="fig|452652.3.peg.3564"/>
<dbReference type="AlphaFoldDB" id="E4NDT6"/>
<dbReference type="KEGG" id="ksk:KSE_35620"/>
<dbReference type="Proteomes" id="UP000007076">
    <property type="component" value="Chromosome"/>
</dbReference>
<dbReference type="HOGENOM" id="CLU_1767065_0_0_11"/>
<keyword evidence="2" id="KW-1185">Reference proteome</keyword>
<reference evidence="1 2" key="1">
    <citation type="journal article" date="2010" name="DNA Res.">
        <title>Genome sequence of Kitasatospora setae NBRC 14216T: an evolutionary snapshot of the family Streptomycetaceae.</title>
        <authorList>
            <person name="Ichikawa N."/>
            <person name="Oguchi A."/>
            <person name="Ikeda H."/>
            <person name="Ishikawa J."/>
            <person name="Kitani S."/>
            <person name="Watanabe Y."/>
            <person name="Nakamura S."/>
            <person name="Katano Y."/>
            <person name="Kishi E."/>
            <person name="Sasagawa M."/>
            <person name="Ankai A."/>
            <person name="Fukui S."/>
            <person name="Hashimoto Y."/>
            <person name="Kamata S."/>
            <person name="Otoguro M."/>
            <person name="Tanikawa S."/>
            <person name="Nihira T."/>
            <person name="Horinouchi S."/>
            <person name="Ohnishi Y."/>
            <person name="Hayakawa M."/>
            <person name="Kuzuyama T."/>
            <person name="Arisawa A."/>
            <person name="Nomoto F."/>
            <person name="Miura H."/>
            <person name="Takahashi Y."/>
            <person name="Fujita N."/>
        </authorList>
    </citation>
    <scope>NUCLEOTIDE SEQUENCE [LARGE SCALE GENOMIC DNA]</scope>
    <source>
        <strain evidence="2">ATCC 33774 / DSM 43861 / JCM 3304 / KCC A-0304 / NBRC 14216 / KM-6054</strain>
    </source>
</reference>
<protein>
    <submittedName>
        <fullName evidence="1">Uncharacterized protein</fullName>
    </submittedName>
</protein>